<dbReference type="GO" id="GO:0006935">
    <property type="term" value="P:chemotaxis"/>
    <property type="evidence" value="ECO:0007669"/>
    <property type="project" value="UniProtKB-KW"/>
</dbReference>
<dbReference type="EMBL" id="JAANCM010000003">
    <property type="protein sequence ID" value="NHT75496.1"/>
    <property type="molecule type" value="Genomic_DNA"/>
</dbReference>
<dbReference type="CDD" id="cd11386">
    <property type="entry name" value="MCP_signal"/>
    <property type="match status" value="1"/>
</dbReference>
<dbReference type="CDD" id="cd06225">
    <property type="entry name" value="HAMP"/>
    <property type="match status" value="1"/>
</dbReference>
<evidence type="ECO:0000256" key="4">
    <source>
        <dbReference type="PROSITE-ProRule" id="PRU00284"/>
    </source>
</evidence>
<dbReference type="FunFam" id="1.10.287.950:FF:000001">
    <property type="entry name" value="Methyl-accepting chemotaxis sensory transducer"/>
    <property type="match status" value="1"/>
</dbReference>
<feature type="domain" description="Methyl-accepting transducer" evidence="7">
    <location>
        <begin position="351"/>
        <end position="580"/>
    </location>
</feature>
<dbReference type="AlphaFoldDB" id="A0AA43ZFI0"/>
<dbReference type="PROSITE" id="PS50111">
    <property type="entry name" value="CHEMOTAXIS_TRANSDUC_2"/>
    <property type="match status" value="1"/>
</dbReference>
<accession>A0AA43ZFI0</accession>
<dbReference type="SUPFAM" id="SSF58104">
    <property type="entry name" value="Methyl-accepting chemotaxis protein (MCP) signaling domain"/>
    <property type="match status" value="1"/>
</dbReference>
<keyword evidence="10" id="KW-1185">Reference proteome</keyword>
<evidence type="ECO:0000256" key="3">
    <source>
        <dbReference type="ARBA" id="ARBA00029447"/>
    </source>
</evidence>
<dbReference type="PANTHER" id="PTHR43531">
    <property type="entry name" value="PROTEIN ICFG"/>
    <property type="match status" value="1"/>
</dbReference>
<keyword evidence="6" id="KW-0472">Membrane</keyword>
<gene>
    <name evidence="9" type="ORF">G8E10_07010</name>
</gene>
<dbReference type="SUPFAM" id="SSF158472">
    <property type="entry name" value="HAMP domain-like"/>
    <property type="match status" value="1"/>
</dbReference>
<organism evidence="9 10">
    <name type="scientific">Ferranicluibacter rubi</name>
    <dbReference type="NCBI Taxonomy" id="2715133"/>
    <lineage>
        <taxon>Bacteria</taxon>
        <taxon>Pseudomonadati</taxon>
        <taxon>Pseudomonadota</taxon>
        <taxon>Alphaproteobacteria</taxon>
        <taxon>Hyphomicrobiales</taxon>
        <taxon>Rhizobiaceae</taxon>
        <taxon>Ferranicluibacter</taxon>
    </lineage>
</organism>
<proteinExistence type="inferred from homology"/>
<feature type="transmembrane region" description="Helical" evidence="6">
    <location>
        <begin position="189"/>
        <end position="215"/>
    </location>
</feature>
<evidence type="ECO:0000256" key="1">
    <source>
        <dbReference type="ARBA" id="ARBA00004370"/>
    </source>
</evidence>
<keyword evidence="4" id="KW-0807">Transducer</keyword>
<keyword evidence="6" id="KW-0812">Transmembrane</keyword>
<dbReference type="GO" id="GO:0016020">
    <property type="term" value="C:membrane"/>
    <property type="evidence" value="ECO:0007669"/>
    <property type="project" value="UniProtKB-SubCell"/>
</dbReference>
<evidence type="ECO:0000313" key="10">
    <source>
        <dbReference type="Proteomes" id="UP001155840"/>
    </source>
</evidence>
<evidence type="ECO:0000256" key="6">
    <source>
        <dbReference type="SAM" id="Phobius"/>
    </source>
</evidence>
<keyword evidence="2" id="KW-0145">Chemotaxis</keyword>
<keyword evidence="6" id="KW-1133">Transmembrane helix</keyword>
<feature type="transmembrane region" description="Helical" evidence="6">
    <location>
        <begin position="6"/>
        <end position="27"/>
    </location>
</feature>
<feature type="region of interest" description="Disordered" evidence="5">
    <location>
        <begin position="352"/>
        <end position="376"/>
    </location>
</feature>
<dbReference type="RefSeq" id="WP_110802500.1">
    <property type="nucleotide sequence ID" value="NZ_JAANCM010000003.1"/>
</dbReference>
<comment type="similarity">
    <text evidence="3">Belongs to the methyl-accepting chemotaxis (MCP) protein family.</text>
</comment>
<reference evidence="9" key="1">
    <citation type="submission" date="2020-03" db="EMBL/GenBank/DDBJ databases">
        <title>Ferranicluibacter endophyticum gen. nov., sp. nov., a new genus isolated from Rubus ulmifolius Schott. stem.</title>
        <authorList>
            <person name="Roca-Couso R."/>
            <person name="Flores-Felix J.D."/>
            <person name="Igual J.M."/>
            <person name="Rivas R."/>
        </authorList>
    </citation>
    <scope>NUCLEOTIDE SEQUENCE</scope>
    <source>
        <strain evidence="9">CRRU44</strain>
    </source>
</reference>
<evidence type="ECO:0000313" key="9">
    <source>
        <dbReference type="EMBL" id="NHT75496.1"/>
    </source>
</evidence>
<dbReference type="Gene3D" id="1.10.8.500">
    <property type="entry name" value="HAMP domain in histidine kinase"/>
    <property type="match status" value="1"/>
</dbReference>
<feature type="domain" description="HAMP" evidence="8">
    <location>
        <begin position="294"/>
        <end position="346"/>
    </location>
</feature>
<feature type="compositionally biased region" description="Polar residues" evidence="5">
    <location>
        <begin position="354"/>
        <end position="367"/>
    </location>
</feature>
<feature type="domain" description="HAMP" evidence="8">
    <location>
        <begin position="213"/>
        <end position="266"/>
    </location>
</feature>
<evidence type="ECO:0000259" key="8">
    <source>
        <dbReference type="PROSITE" id="PS50885"/>
    </source>
</evidence>
<dbReference type="InterPro" id="IPR051310">
    <property type="entry name" value="MCP_chemotaxis"/>
</dbReference>
<dbReference type="SMART" id="SM00283">
    <property type="entry name" value="MA"/>
    <property type="match status" value="1"/>
</dbReference>
<comment type="subcellular location">
    <subcellularLocation>
        <location evidence="1">Membrane</location>
    </subcellularLocation>
</comment>
<evidence type="ECO:0000259" key="7">
    <source>
        <dbReference type="PROSITE" id="PS50111"/>
    </source>
</evidence>
<evidence type="ECO:0000256" key="2">
    <source>
        <dbReference type="ARBA" id="ARBA00022500"/>
    </source>
</evidence>
<dbReference type="InterPro" id="IPR003660">
    <property type="entry name" value="HAMP_dom"/>
</dbReference>
<dbReference type="InterPro" id="IPR004089">
    <property type="entry name" value="MCPsignal_dom"/>
</dbReference>
<dbReference type="SMART" id="SM00304">
    <property type="entry name" value="HAMP"/>
    <property type="match status" value="2"/>
</dbReference>
<sequence>MKHIPIIGKFLSLMGVFALFSLGVAFYSGDRIMRTDDAYSALLAQQSKAATELALANQAFQTARAAAGTLMIVTTEAAKAAATAELQAAKTQFGTEMDAALAATPENARISELKTKGLSILNEACGNAFTRAAGARGSQDRLSAQGAFLRECETQFAPMSQAMAEETNELLVIANTESDVLTTGSIHTYWVTIALVVVGTLTVILAAFFAIRAWLVQPIDALGSVMQRLATGDLDADVIGTDRRDEVGGMARAVEVFKENGLKARALETEAVQQRSLSEGERRRQVELERERAEAMAQATSGLAKGLTHLASGDLSFQLTERFADDFETLRTDFNRAVEQLRDTLSAVADATGSIDSGSREISQSADDLSRRTEQQAASLEETAAALDEITANVANSSKRADEARTIAVQANDSARQSGAVVTSAVDAMSKIEQSSNQISSIIGVIDEIAFQTNLLALNAGVEAARAGEAGKGFAVVAQEVRELAQRSAKAAKEIKDLIRNSSGEVQSGVQLVSQTGEALKTIETYIVTINQHMDAIATSSREQSVGLAEVNTAVNQMDQVTQQNAAMVEEANAAGATLATEAARLKDLVARFQFGGASASYASAAPSQPAPRVKTPSRPALATATRAVPVASPARKMANTLARAFSGGSASAAPAAAAAQDNWEEF</sequence>
<dbReference type="Gene3D" id="1.10.287.950">
    <property type="entry name" value="Methyl-accepting chemotaxis protein"/>
    <property type="match status" value="1"/>
</dbReference>
<protein>
    <submittedName>
        <fullName evidence="9">HAMP domain-containing protein</fullName>
    </submittedName>
</protein>
<dbReference type="GO" id="GO:0007165">
    <property type="term" value="P:signal transduction"/>
    <property type="evidence" value="ECO:0007669"/>
    <property type="project" value="UniProtKB-KW"/>
</dbReference>
<dbReference type="Pfam" id="PF00672">
    <property type="entry name" value="HAMP"/>
    <property type="match status" value="1"/>
</dbReference>
<comment type="caution">
    <text evidence="9">The sequence shown here is derived from an EMBL/GenBank/DDBJ whole genome shotgun (WGS) entry which is preliminary data.</text>
</comment>
<dbReference type="PROSITE" id="PS50885">
    <property type="entry name" value="HAMP"/>
    <property type="match status" value="2"/>
</dbReference>
<dbReference type="Pfam" id="PF00015">
    <property type="entry name" value="MCPsignal"/>
    <property type="match status" value="1"/>
</dbReference>
<evidence type="ECO:0000256" key="5">
    <source>
        <dbReference type="SAM" id="MobiDB-lite"/>
    </source>
</evidence>
<dbReference type="PANTHER" id="PTHR43531:SF11">
    <property type="entry name" value="METHYL-ACCEPTING CHEMOTAXIS PROTEIN 3"/>
    <property type="match status" value="1"/>
</dbReference>
<name>A0AA43ZFI0_9HYPH</name>
<dbReference type="Proteomes" id="UP001155840">
    <property type="component" value="Unassembled WGS sequence"/>
</dbReference>